<dbReference type="Proteomes" id="UP000187609">
    <property type="component" value="Unassembled WGS sequence"/>
</dbReference>
<dbReference type="Gramene" id="OIT40086">
    <property type="protein sequence ID" value="OIT40086"/>
    <property type="gene ID" value="A4A49_13695"/>
</dbReference>
<evidence type="ECO:0000313" key="1">
    <source>
        <dbReference type="EMBL" id="OIT40086.1"/>
    </source>
</evidence>
<gene>
    <name evidence="1" type="ORF">A4A49_13695</name>
</gene>
<dbReference type="EMBL" id="MJEQ01000054">
    <property type="protein sequence ID" value="OIT40086.1"/>
    <property type="molecule type" value="Genomic_DNA"/>
</dbReference>
<proteinExistence type="predicted"/>
<keyword evidence="2" id="KW-1185">Reference proteome</keyword>
<evidence type="ECO:0000313" key="2">
    <source>
        <dbReference type="Proteomes" id="UP000187609"/>
    </source>
</evidence>
<name>A0A314LER0_NICAT</name>
<sequence length="77" mass="9205">MLYYQKEKQTRKKYTISLLSVLDNQPSRIKMCNYMFPSPHPLHGNKYKPLRSLVCPVKDSIQILYNNIKTQKDHHLE</sequence>
<protein>
    <submittedName>
        <fullName evidence="1">Uncharacterized protein</fullName>
    </submittedName>
</protein>
<reference evidence="1" key="1">
    <citation type="submission" date="2016-11" db="EMBL/GenBank/DDBJ databases">
        <title>The genome of Nicotiana attenuata.</title>
        <authorList>
            <person name="Xu S."/>
            <person name="Brockmoeller T."/>
            <person name="Gaquerel E."/>
            <person name="Navarro A."/>
            <person name="Kuhl H."/>
            <person name="Gase K."/>
            <person name="Ling Z."/>
            <person name="Zhou W."/>
            <person name="Kreitzer C."/>
            <person name="Stanke M."/>
            <person name="Tang H."/>
            <person name="Lyons E."/>
            <person name="Pandey P."/>
            <person name="Pandey S.P."/>
            <person name="Timmermann B."/>
            <person name="Baldwin I.T."/>
        </authorList>
    </citation>
    <scope>NUCLEOTIDE SEQUENCE [LARGE SCALE GENOMIC DNA]</scope>
    <source>
        <strain evidence="1">UT</strain>
    </source>
</reference>
<dbReference type="AlphaFoldDB" id="A0A314LER0"/>
<comment type="caution">
    <text evidence="1">The sequence shown here is derived from an EMBL/GenBank/DDBJ whole genome shotgun (WGS) entry which is preliminary data.</text>
</comment>
<organism evidence="1 2">
    <name type="scientific">Nicotiana attenuata</name>
    <name type="common">Coyote tobacco</name>
    <dbReference type="NCBI Taxonomy" id="49451"/>
    <lineage>
        <taxon>Eukaryota</taxon>
        <taxon>Viridiplantae</taxon>
        <taxon>Streptophyta</taxon>
        <taxon>Embryophyta</taxon>
        <taxon>Tracheophyta</taxon>
        <taxon>Spermatophyta</taxon>
        <taxon>Magnoliopsida</taxon>
        <taxon>eudicotyledons</taxon>
        <taxon>Gunneridae</taxon>
        <taxon>Pentapetalae</taxon>
        <taxon>asterids</taxon>
        <taxon>lamiids</taxon>
        <taxon>Solanales</taxon>
        <taxon>Solanaceae</taxon>
        <taxon>Nicotianoideae</taxon>
        <taxon>Nicotianeae</taxon>
        <taxon>Nicotiana</taxon>
    </lineage>
</organism>
<accession>A0A314LER0</accession>